<evidence type="ECO:0000259" key="10">
    <source>
        <dbReference type="PROSITE" id="PS50110"/>
    </source>
</evidence>
<dbReference type="CDD" id="cd00082">
    <property type="entry name" value="HisKA"/>
    <property type="match status" value="1"/>
</dbReference>
<evidence type="ECO:0000256" key="1">
    <source>
        <dbReference type="ARBA" id="ARBA00000085"/>
    </source>
</evidence>
<evidence type="ECO:0000313" key="14">
    <source>
        <dbReference type="Proteomes" id="UP001628874"/>
    </source>
</evidence>
<feature type="modified residue" description="4-aspartylphosphate" evidence="7">
    <location>
        <position position="1509"/>
    </location>
</feature>
<feature type="domain" description="PAS" evidence="11">
    <location>
        <begin position="1067"/>
        <end position="1138"/>
    </location>
</feature>
<dbReference type="Gene3D" id="3.30.450.20">
    <property type="entry name" value="PAS domain"/>
    <property type="match status" value="8"/>
</dbReference>
<feature type="domain" description="PAC" evidence="12">
    <location>
        <begin position="1143"/>
        <end position="1196"/>
    </location>
</feature>
<dbReference type="SMART" id="SM00388">
    <property type="entry name" value="HisKA"/>
    <property type="match status" value="1"/>
</dbReference>
<feature type="coiled-coil region" evidence="8">
    <location>
        <begin position="120"/>
        <end position="147"/>
    </location>
</feature>
<dbReference type="PRINTS" id="PR00344">
    <property type="entry name" value="BCTRLSENSOR"/>
</dbReference>
<dbReference type="InterPro" id="IPR001789">
    <property type="entry name" value="Sig_transdc_resp-reg_receiver"/>
</dbReference>
<proteinExistence type="predicted"/>
<organism evidence="13 14">
    <name type="scientific">Scytonema tolypothrichoides VB-61278_2</name>
    <dbReference type="NCBI Taxonomy" id="3232314"/>
    <lineage>
        <taxon>Bacteria</taxon>
        <taxon>Bacillati</taxon>
        <taxon>Cyanobacteriota</taxon>
        <taxon>Cyanophyceae</taxon>
        <taxon>Nostocales</taxon>
        <taxon>Scytonemataceae</taxon>
        <taxon>Scytonema</taxon>
    </lineage>
</organism>
<name>A0ABW8WSY8_9CYAN</name>
<feature type="domain" description="Histidine kinase" evidence="9">
    <location>
        <begin position="1221"/>
        <end position="1438"/>
    </location>
</feature>
<dbReference type="InterPro" id="IPR036097">
    <property type="entry name" value="HisK_dim/P_sf"/>
</dbReference>
<dbReference type="PROSITE" id="PS50112">
    <property type="entry name" value="PAS"/>
    <property type="match status" value="5"/>
</dbReference>
<dbReference type="InterPro" id="IPR035965">
    <property type="entry name" value="PAS-like_dom_sf"/>
</dbReference>
<protein>
    <recommendedName>
        <fullName evidence="2">histidine kinase</fullName>
        <ecNumber evidence="2">2.7.13.3</ecNumber>
    </recommendedName>
</protein>
<feature type="domain" description="Response regulatory" evidence="10">
    <location>
        <begin position="1460"/>
        <end position="1578"/>
    </location>
</feature>
<dbReference type="Pfam" id="PF00072">
    <property type="entry name" value="Response_reg"/>
    <property type="match status" value="1"/>
</dbReference>
<dbReference type="PANTHER" id="PTHR43304:SF1">
    <property type="entry name" value="PAC DOMAIN-CONTAINING PROTEIN"/>
    <property type="match status" value="1"/>
</dbReference>
<dbReference type="SMART" id="SM00387">
    <property type="entry name" value="HATPase_c"/>
    <property type="match status" value="1"/>
</dbReference>
<dbReference type="EMBL" id="JBFQGM010000011">
    <property type="protein sequence ID" value="MFL9464194.1"/>
    <property type="molecule type" value="Genomic_DNA"/>
</dbReference>
<evidence type="ECO:0000256" key="7">
    <source>
        <dbReference type="PROSITE-ProRule" id="PRU00169"/>
    </source>
</evidence>
<dbReference type="Gene3D" id="2.10.70.100">
    <property type="match status" value="2"/>
</dbReference>
<dbReference type="SUPFAM" id="SSF52172">
    <property type="entry name" value="CheY-like"/>
    <property type="match status" value="2"/>
</dbReference>
<evidence type="ECO:0000259" key="11">
    <source>
        <dbReference type="PROSITE" id="PS50112"/>
    </source>
</evidence>
<comment type="caution">
    <text evidence="13">The sequence shown here is derived from an EMBL/GenBank/DDBJ whole genome shotgun (WGS) entry which is preliminary data.</text>
</comment>
<feature type="domain" description="PAS" evidence="11">
    <location>
        <begin position="814"/>
        <end position="884"/>
    </location>
</feature>
<comment type="catalytic activity">
    <reaction evidence="1">
        <text>ATP + protein L-histidine = ADP + protein N-phospho-L-histidine.</text>
        <dbReference type="EC" id="2.7.13.3"/>
    </reaction>
</comment>
<evidence type="ECO:0000256" key="3">
    <source>
        <dbReference type="ARBA" id="ARBA00022553"/>
    </source>
</evidence>
<sequence length="1588" mass="179705">MSTYRTVLVIADSNKNDNNYKQQLQQDRNVAYKVLTKQYHIPILPLSQLQQIDGILLEIQFPHAKSINLLRQLKEQMGDRCPPIVVIGSGDTKTAVHAFKNGAADYLVRDRITPDDLRLAMRSAIENAELQRKLQRSQEQFQTSVENMLDCFGIFSAMRNESGQILDFRIDYLNGAACENNRMPKEMQIGRGLCEMLPGHRELGLFDEYCQLVETGEPLIKDSLIYEDTYGGEQRLGRVFDIRATKLNDGFVASWRDVTDRKRLELELSQTIADLQQQQNYLQRLIDTAPIGIGIGSADGKVKVINNAMLHLYGLTREEFEQQEINWRSFIPPEYSEQTDRAMAQIQEQGFAPPVEKELLRRDGTRLPIWISSTQWIDGTGEHVAFAIDLSQQKQAEAAIQQLNQELTNRVSEVQTLLDMIPVGIAIATDSACTQMQSNAYLRHLLGVEPGKNISKSAPASEQPTYRTFQDGQEIPPENLPMQVAGCLGVEVRDVEFDILLPDGRLRQLLCNATPLRSDRNQVRSVIGAFLDITDRNQDAAALKASQQRYRELAEAMPQMIWTADATGIVNYRNQRWYEYTGLSEAESIGMARANAVHPDERDRVLIKWHEAIANGESFEIECRFRRWDGEYQWFICRAVPTRDNQEQITGWIGTITNIDNQKQLEARLLNEIINHQQTEIALQQNQERLDLAMAAAQMGSWDWDIQTGKVNWSTNLERLFGMAPGSFDGQYETVRAMIHPDDLPWIEQAIHCAQYEREDYNIEFRFIKPDGTMRWALGLGRVFYDTIGNPVKMTGVNMDISERKQVEAALQASEKRFRDMADNAPVMIWVTDPTGYCTYLNQSWYDFTARTEETGLGFGWLDALHPQDRESSKHIFLRANERREAFRLEYRLRRQDGVYCWAIDAANPWFGEDGEFRGYIGSVIDISDRKQAEEALRVSEERYRTLFESMNEGFCVAEVLFDEQNTPIDYRLLEINSVFEKHSGLKDAQGKTARELHPQLEQYWIDLYGNVVLTGEPVRYENYSEALNRWFGVSSFRIGAPESRKVAILFEDISDRKQVEAALHESENRLRLAMASAELGTWDFNPITKVLKWDERCKAMFGLPPSAEITWDVFLAGLHPEDRDRTHQVVLRSFNPESGGDYDIEYRTVGLEDGIERWVAAKGKALFNSDGVVVRFIGTVLNITEKKRAEAEREQLLQREQAARAEAERANRIKDEFLAVLSHELRSPLNPILGWTKLLQSRKLDEAKTAEALATIERNVRLQTQLIDDLLDVAKILRGKLSLNMASVNLSFAIEAAIETVKVAAVAKSITLHTVLPNIGQVFGDTARLQQIVWNLLSNAIKFTPNGGRIDIVLERIGDRAQLTVKDTGIGISSDFLPHIFESFRQEDASITRKYGGLGLGLAIVRQLVEAHGGTIAAGSPGEGLGAAFTIEFPLLNIEPKMQQLDELPQPELDLTGIRVLAVDDEPDARELLTVLLTQYGAEVLMVASTTEVLANLATFQPDVLVSDIGMPEVDGYTLIQQVRSLPPEQGGQIPAIALTAFARETDRQQAIASGYQGHVTKPLEPERLVQAVVILTHSNSFVETHY</sequence>
<dbReference type="InterPro" id="IPR003661">
    <property type="entry name" value="HisK_dim/P_dom"/>
</dbReference>
<dbReference type="CDD" id="cd16922">
    <property type="entry name" value="HATPase_EvgS-ArcB-TorS-like"/>
    <property type="match status" value="1"/>
</dbReference>
<dbReference type="InterPro" id="IPR001610">
    <property type="entry name" value="PAC"/>
</dbReference>
<dbReference type="CDD" id="cd17580">
    <property type="entry name" value="REC_2_DhkD-like"/>
    <property type="match status" value="1"/>
</dbReference>
<dbReference type="EC" id="2.7.13.3" evidence="2"/>
<feature type="domain" description="PAS" evidence="11">
    <location>
        <begin position="546"/>
        <end position="616"/>
    </location>
</feature>
<dbReference type="Pfam" id="PF08447">
    <property type="entry name" value="PAS_3"/>
    <property type="match status" value="4"/>
</dbReference>
<feature type="coiled-coil region" evidence="8">
    <location>
        <begin position="1187"/>
        <end position="1214"/>
    </location>
</feature>
<dbReference type="SMART" id="SM00091">
    <property type="entry name" value="PAS"/>
    <property type="match status" value="6"/>
</dbReference>
<dbReference type="SUPFAM" id="SSF55785">
    <property type="entry name" value="PYP-like sensor domain (PAS domain)"/>
    <property type="match status" value="8"/>
</dbReference>
<dbReference type="InterPro" id="IPR036890">
    <property type="entry name" value="HATPase_C_sf"/>
</dbReference>
<feature type="domain" description="PAC" evidence="12">
    <location>
        <begin position="493"/>
        <end position="545"/>
    </location>
</feature>
<dbReference type="Gene3D" id="1.10.287.130">
    <property type="match status" value="1"/>
</dbReference>
<accession>A0ABW8WSY8</accession>
<dbReference type="Pfam" id="PF02518">
    <property type="entry name" value="HATPase_c"/>
    <property type="match status" value="1"/>
</dbReference>
<keyword evidence="6" id="KW-0902">Two-component regulatory system</keyword>
<evidence type="ECO:0000256" key="4">
    <source>
        <dbReference type="ARBA" id="ARBA00022679"/>
    </source>
</evidence>
<dbReference type="InterPro" id="IPR003594">
    <property type="entry name" value="HATPase_dom"/>
</dbReference>
<dbReference type="Gene3D" id="3.40.50.2300">
    <property type="match status" value="2"/>
</dbReference>
<dbReference type="NCBIfam" id="TIGR00229">
    <property type="entry name" value="sensory_box"/>
    <property type="match status" value="6"/>
</dbReference>
<dbReference type="InterPro" id="IPR004358">
    <property type="entry name" value="Sig_transdc_His_kin-like_C"/>
</dbReference>
<feature type="domain" description="PAS" evidence="11">
    <location>
        <begin position="686"/>
        <end position="758"/>
    </location>
</feature>
<dbReference type="PROSITE" id="PS50110">
    <property type="entry name" value="RESPONSE_REGULATORY"/>
    <property type="match status" value="2"/>
</dbReference>
<dbReference type="Gene3D" id="3.30.565.10">
    <property type="entry name" value="Histidine kinase-like ATPase, C-terminal domain"/>
    <property type="match status" value="1"/>
</dbReference>
<dbReference type="SMART" id="SM00086">
    <property type="entry name" value="PAC"/>
    <property type="match status" value="6"/>
</dbReference>
<dbReference type="PANTHER" id="PTHR43304">
    <property type="entry name" value="PHYTOCHROME-LIKE PROTEIN CPH1"/>
    <property type="match status" value="1"/>
</dbReference>
<evidence type="ECO:0000256" key="5">
    <source>
        <dbReference type="ARBA" id="ARBA00022777"/>
    </source>
</evidence>
<feature type="domain" description="PAC" evidence="12">
    <location>
        <begin position="619"/>
        <end position="671"/>
    </location>
</feature>
<dbReference type="Proteomes" id="UP001628874">
    <property type="component" value="Unassembled WGS sequence"/>
</dbReference>
<reference evidence="13 14" key="1">
    <citation type="submission" date="2024-07" db="EMBL/GenBank/DDBJ databases">
        <authorList>
            <person name="Tripathy S."/>
        </authorList>
    </citation>
    <scope>NUCLEOTIDE SEQUENCE [LARGE SCALE GENOMIC DNA]</scope>
    <source>
        <strain evidence="13 14">VB-61278_2</strain>
    </source>
</reference>
<feature type="domain" description="PAC" evidence="12">
    <location>
        <begin position="887"/>
        <end position="939"/>
    </location>
</feature>
<dbReference type="InterPro" id="IPR005467">
    <property type="entry name" value="His_kinase_dom"/>
</dbReference>
<evidence type="ECO:0000256" key="8">
    <source>
        <dbReference type="SAM" id="Coils"/>
    </source>
</evidence>
<keyword evidence="5" id="KW-0418">Kinase</keyword>
<dbReference type="Pfam" id="PF13188">
    <property type="entry name" value="PAS_8"/>
    <property type="match status" value="1"/>
</dbReference>
<feature type="domain" description="PAS" evidence="11">
    <location>
        <begin position="278"/>
        <end position="350"/>
    </location>
</feature>
<dbReference type="Pfam" id="PF13426">
    <property type="entry name" value="PAS_9"/>
    <property type="match status" value="2"/>
</dbReference>
<evidence type="ECO:0000259" key="9">
    <source>
        <dbReference type="PROSITE" id="PS50109"/>
    </source>
</evidence>
<dbReference type="InterPro" id="IPR052162">
    <property type="entry name" value="Sensor_kinase/Photoreceptor"/>
</dbReference>
<dbReference type="PROSITE" id="PS50109">
    <property type="entry name" value="HIS_KIN"/>
    <property type="match status" value="1"/>
</dbReference>
<dbReference type="SUPFAM" id="SSF47384">
    <property type="entry name" value="Homodimeric domain of signal transducing histidine kinase"/>
    <property type="match status" value="1"/>
</dbReference>
<dbReference type="InterPro" id="IPR000014">
    <property type="entry name" value="PAS"/>
</dbReference>
<evidence type="ECO:0000313" key="13">
    <source>
        <dbReference type="EMBL" id="MFL9464194.1"/>
    </source>
</evidence>
<gene>
    <name evidence="13" type="ORF">AB0759_26660</name>
</gene>
<dbReference type="SUPFAM" id="SSF55874">
    <property type="entry name" value="ATPase domain of HSP90 chaperone/DNA topoisomerase II/histidine kinase"/>
    <property type="match status" value="1"/>
</dbReference>
<dbReference type="CDD" id="cd00130">
    <property type="entry name" value="PAS"/>
    <property type="match status" value="5"/>
</dbReference>
<comment type="caution">
    <text evidence="7">Lacks conserved residue(s) required for the propagation of feature annotation.</text>
</comment>
<dbReference type="PROSITE" id="PS50113">
    <property type="entry name" value="PAC"/>
    <property type="match status" value="5"/>
</dbReference>
<keyword evidence="4" id="KW-0808">Transferase</keyword>
<keyword evidence="8" id="KW-0175">Coiled coil</keyword>
<evidence type="ECO:0000259" key="12">
    <source>
        <dbReference type="PROSITE" id="PS50113"/>
    </source>
</evidence>
<evidence type="ECO:0000256" key="6">
    <source>
        <dbReference type="ARBA" id="ARBA00023012"/>
    </source>
</evidence>
<dbReference type="RefSeq" id="WP_050046179.1">
    <property type="nucleotide sequence ID" value="NZ_JBFQGM010000011.1"/>
</dbReference>
<keyword evidence="3 7" id="KW-0597">Phosphoprotein</keyword>
<dbReference type="SMART" id="SM00448">
    <property type="entry name" value="REC"/>
    <property type="match status" value="2"/>
</dbReference>
<evidence type="ECO:0000256" key="2">
    <source>
        <dbReference type="ARBA" id="ARBA00012438"/>
    </source>
</evidence>
<keyword evidence="14" id="KW-1185">Reference proteome</keyword>
<dbReference type="InterPro" id="IPR000700">
    <property type="entry name" value="PAS-assoc_C"/>
</dbReference>
<feature type="domain" description="PAC" evidence="12">
    <location>
        <begin position="761"/>
        <end position="813"/>
    </location>
</feature>
<dbReference type="InterPro" id="IPR013655">
    <property type="entry name" value="PAS_fold_3"/>
</dbReference>
<dbReference type="InterPro" id="IPR011006">
    <property type="entry name" value="CheY-like_superfamily"/>
</dbReference>
<feature type="domain" description="Response regulatory" evidence="10">
    <location>
        <begin position="6"/>
        <end position="124"/>
    </location>
</feature>
<dbReference type="Pfam" id="PF00512">
    <property type="entry name" value="HisKA"/>
    <property type="match status" value="1"/>
</dbReference>